<protein>
    <submittedName>
        <fullName evidence="3">Zn-ribbon domain-containing OB-fold protein</fullName>
    </submittedName>
</protein>
<dbReference type="SUPFAM" id="SSF50249">
    <property type="entry name" value="Nucleic acid-binding proteins"/>
    <property type="match status" value="1"/>
</dbReference>
<feature type="domain" description="ChsH2 rubredoxin-like zinc ribbon" evidence="2">
    <location>
        <begin position="21"/>
        <end position="53"/>
    </location>
</feature>
<dbReference type="PANTHER" id="PTHR34075:SF5">
    <property type="entry name" value="BLR3430 PROTEIN"/>
    <property type="match status" value="1"/>
</dbReference>
<dbReference type="Proteomes" id="UP001595604">
    <property type="component" value="Unassembled WGS sequence"/>
</dbReference>
<dbReference type="InterPro" id="IPR002878">
    <property type="entry name" value="ChsH2_C"/>
</dbReference>
<dbReference type="RefSeq" id="WP_379509458.1">
    <property type="nucleotide sequence ID" value="NZ_JBHRTQ010000007.1"/>
</dbReference>
<name>A0ABV7IR70_9SPHN</name>
<accession>A0ABV7IR70</accession>
<keyword evidence="4" id="KW-1185">Reference proteome</keyword>
<evidence type="ECO:0000313" key="4">
    <source>
        <dbReference type="Proteomes" id="UP001595604"/>
    </source>
</evidence>
<dbReference type="InterPro" id="IPR012340">
    <property type="entry name" value="NA-bd_OB-fold"/>
</dbReference>
<dbReference type="EMBL" id="JBHRTQ010000007">
    <property type="protein sequence ID" value="MFC3174085.1"/>
    <property type="molecule type" value="Genomic_DNA"/>
</dbReference>
<dbReference type="Pfam" id="PF01796">
    <property type="entry name" value="OB_ChsH2_C"/>
    <property type="match status" value="1"/>
</dbReference>
<dbReference type="InterPro" id="IPR022002">
    <property type="entry name" value="ChsH2_Znr"/>
</dbReference>
<reference evidence="4" key="1">
    <citation type="journal article" date="2019" name="Int. J. Syst. Evol. Microbiol.">
        <title>The Global Catalogue of Microorganisms (GCM) 10K type strain sequencing project: providing services to taxonomists for standard genome sequencing and annotation.</title>
        <authorList>
            <consortium name="The Broad Institute Genomics Platform"/>
            <consortium name="The Broad Institute Genome Sequencing Center for Infectious Disease"/>
            <person name="Wu L."/>
            <person name="Ma J."/>
        </authorList>
    </citation>
    <scope>NUCLEOTIDE SEQUENCE [LARGE SCALE GENOMIC DNA]</scope>
    <source>
        <strain evidence="4">KCTC 42984</strain>
    </source>
</reference>
<evidence type="ECO:0000259" key="2">
    <source>
        <dbReference type="Pfam" id="PF12172"/>
    </source>
</evidence>
<organism evidence="3 4">
    <name type="scientific">Novosphingobium bradum</name>
    <dbReference type="NCBI Taxonomy" id="1737444"/>
    <lineage>
        <taxon>Bacteria</taxon>
        <taxon>Pseudomonadati</taxon>
        <taxon>Pseudomonadota</taxon>
        <taxon>Alphaproteobacteria</taxon>
        <taxon>Sphingomonadales</taxon>
        <taxon>Sphingomonadaceae</taxon>
        <taxon>Novosphingobium</taxon>
    </lineage>
</organism>
<evidence type="ECO:0000313" key="3">
    <source>
        <dbReference type="EMBL" id="MFC3174085.1"/>
    </source>
</evidence>
<dbReference type="Pfam" id="PF12172">
    <property type="entry name" value="zf-ChsH2"/>
    <property type="match status" value="1"/>
</dbReference>
<dbReference type="InterPro" id="IPR052513">
    <property type="entry name" value="Thioester_dehydratase-like"/>
</dbReference>
<comment type="caution">
    <text evidence="3">The sequence shown here is derived from an EMBL/GenBank/DDBJ whole genome shotgun (WGS) entry which is preliminary data.</text>
</comment>
<dbReference type="PANTHER" id="PTHR34075">
    <property type="entry name" value="BLR3430 PROTEIN"/>
    <property type="match status" value="1"/>
</dbReference>
<evidence type="ECO:0000259" key="1">
    <source>
        <dbReference type="Pfam" id="PF01796"/>
    </source>
</evidence>
<sequence length="152" mass="16368">MVSRRPNRILGGAHDAFWAWCAAGELRLQRCAGCGQWAWPAVESCEACGSAALAWERLSGRGRIASWCSFARDYYAGQFPIPWDVILVDLDDGPLFLSNPHGFAWPDVAIGQGASLVFIPCEDDAGRFQLPVFAPAEPGPSGRLGPGHGLRA</sequence>
<gene>
    <name evidence="3" type="ORF">ACFOD9_07475</name>
</gene>
<feature type="domain" description="ChsH2 C-terminal OB-fold" evidence="1">
    <location>
        <begin position="55"/>
        <end position="118"/>
    </location>
</feature>
<proteinExistence type="predicted"/>